<organism evidence="1 2">
    <name type="scientific">Micromonospora antibiotica</name>
    <dbReference type="NCBI Taxonomy" id="2807623"/>
    <lineage>
        <taxon>Bacteria</taxon>
        <taxon>Bacillati</taxon>
        <taxon>Actinomycetota</taxon>
        <taxon>Actinomycetes</taxon>
        <taxon>Micromonosporales</taxon>
        <taxon>Micromonosporaceae</taxon>
        <taxon>Micromonospora</taxon>
    </lineage>
</organism>
<dbReference type="EMBL" id="JAGFWR010000016">
    <property type="protein sequence ID" value="MBO4163676.1"/>
    <property type="molecule type" value="Genomic_DNA"/>
</dbReference>
<protein>
    <submittedName>
        <fullName evidence="1">Uncharacterized protein</fullName>
    </submittedName>
</protein>
<evidence type="ECO:0000313" key="1">
    <source>
        <dbReference type="EMBL" id="MBO4163676.1"/>
    </source>
</evidence>
<sequence>MGSPAYAGVWVDGGLYQVLSDCQTVGDGRKLTGMYQTYTCTKEWDNVAKKNFYRLRGYMN</sequence>
<gene>
    <name evidence="1" type="ORF">JQN83_23065</name>
</gene>
<reference evidence="1 2" key="1">
    <citation type="submission" date="2021-03" db="EMBL/GenBank/DDBJ databases">
        <authorList>
            <person name="Lee D.-H."/>
        </authorList>
    </citation>
    <scope>NUCLEOTIDE SEQUENCE [LARGE SCALE GENOMIC DNA]</scope>
    <source>
        <strain evidence="1 2">MMS20-R2-23</strain>
    </source>
</reference>
<dbReference type="Proteomes" id="UP000671399">
    <property type="component" value="Unassembled WGS sequence"/>
</dbReference>
<proteinExistence type="predicted"/>
<accession>A0ABS3VDJ2</accession>
<dbReference type="RefSeq" id="WP_208569235.1">
    <property type="nucleotide sequence ID" value="NZ_JAGFWR010000016.1"/>
</dbReference>
<comment type="caution">
    <text evidence="1">The sequence shown here is derived from an EMBL/GenBank/DDBJ whole genome shotgun (WGS) entry which is preliminary data.</text>
</comment>
<name>A0ABS3VDJ2_9ACTN</name>
<evidence type="ECO:0000313" key="2">
    <source>
        <dbReference type="Proteomes" id="UP000671399"/>
    </source>
</evidence>
<keyword evidence="2" id="KW-1185">Reference proteome</keyword>